<reference evidence="1 2" key="1">
    <citation type="submission" date="2020-03" db="EMBL/GenBank/DDBJ databases">
        <title>WGS of actinomycetes isolated from Thailand.</title>
        <authorList>
            <person name="Thawai C."/>
        </authorList>
    </citation>
    <scope>NUCLEOTIDE SEQUENCE [LARGE SCALE GENOMIC DNA]</scope>
    <source>
        <strain evidence="1 2">PRB2-1</strain>
    </source>
</reference>
<dbReference type="SUPFAM" id="SSF52540">
    <property type="entry name" value="P-loop containing nucleoside triphosphate hydrolases"/>
    <property type="match status" value="1"/>
</dbReference>
<evidence type="ECO:0000313" key="1">
    <source>
        <dbReference type="EMBL" id="NJP43916.1"/>
    </source>
</evidence>
<gene>
    <name evidence="1" type="ORF">HCN08_10940</name>
</gene>
<protein>
    <submittedName>
        <fullName evidence="1">AAA family ATPase</fullName>
    </submittedName>
</protein>
<dbReference type="RefSeq" id="WP_167982778.1">
    <property type="nucleotide sequence ID" value="NZ_JAATEJ010000006.1"/>
</dbReference>
<keyword evidence="2" id="KW-1185">Reference proteome</keyword>
<dbReference type="InterPro" id="IPR027417">
    <property type="entry name" value="P-loop_NTPase"/>
</dbReference>
<proteinExistence type="predicted"/>
<organism evidence="1 2">
    <name type="scientific">Actinacidiphila epipremni</name>
    <dbReference type="NCBI Taxonomy" id="2053013"/>
    <lineage>
        <taxon>Bacteria</taxon>
        <taxon>Bacillati</taxon>
        <taxon>Actinomycetota</taxon>
        <taxon>Actinomycetes</taxon>
        <taxon>Kitasatosporales</taxon>
        <taxon>Streptomycetaceae</taxon>
        <taxon>Actinacidiphila</taxon>
    </lineage>
</organism>
<sequence>MNESPQPLLSARRGQVIVLTGPPGAGKSTVARLLADRLEPSVHLHSDDFWQYIKRGRVAPYLPEAHRQNEVVLQVLVSAAFGYAAGGYQVICDGIVGPWFIDLFRTTAHEQALPLSYVILRPDERTILDRATTRTGDDALTDPEPIRSLHQQFTDLGSYEPHALDSTALTSEATAATVLQGVERGAYLLNPADSIT</sequence>
<dbReference type="Pfam" id="PF13671">
    <property type="entry name" value="AAA_33"/>
    <property type="match status" value="1"/>
</dbReference>
<accession>A0ABX0ZMG8</accession>
<dbReference type="EMBL" id="JAATEJ010000006">
    <property type="protein sequence ID" value="NJP43916.1"/>
    <property type="molecule type" value="Genomic_DNA"/>
</dbReference>
<dbReference type="Proteomes" id="UP000734511">
    <property type="component" value="Unassembled WGS sequence"/>
</dbReference>
<dbReference type="Gene3D" id="3.40.50.300">
    <property type="entry name" value="P-loop containing nucleotide triphosphate hydrolases"/>
    <property type="match status" value="1"/>
</dbReference>
<evidence type="ECO:0000313" key="2">
    <source>
        <dbReference type="Proteomes" id="UP000734511"/>
    </source>
</evidence>
<name>A0ABX0ZMG8_9ACTN</name>
<comment type="caution">
    <text evidence="1">The sequence shown here is derived from an EMBL/GenBank/DDBJ whole genome shotgun (WGS) entry which is preliminary data.</text>
</comment>